<dbReference type="NCBIfam" id="TIGR00131">
    <property type="entry name" value="gal_kin"/>
    <property type="match status" value="1"/>
</dbReference>
<dbReference type="Gene3D" id="3.30.230.10">
    <property type="match status" value="1"/>
</dbReference>
<evidence type="ECO:0000256" key="2">
    <source>
        <dbReference type="ARBA" id="ARBA00022679"/>
    </source>
</evidence>
<accession>A0A1N7IMT9</accession>
<dbReference type="STRING" id="1161099.SAMN05444817_10153"/>
<feature type="domain" description="GHMP kinase N-terminal" evidence="11">
    <location>
        <begin position="125"/>
        <end position="200"/>
    </location>
</feature>
<keyword evidence="4" id="KW-0547">Nucleotide-binding</keyword>
<dbReference type="OrthoDB" id="250531at2"/>
<evidence type="ECO:0000256" key="5">
    <source>
        <dbReference type="ARBA" id="ARBA00022777"/>
    </source>
</evidence>
<evidence type="ECO:0000256" key="3">
    <source>
        <dbReference type="ARBA" id="ARBA00022723"/>
    </source>
</evidence>
<dbReference type="InterPro" id="IPR014721">
    <property type="entry name" value="Ribsml_uS5_D2-typ_fold_subgr"/>
</dbReference>
<proteinExistence type="inferred from homology"/>
<dbReference type="GO" id="GO:0006012">
    <property type="term" value="P:galactose metabolic process"/>
    <property type="evidence" value="ECO:0007669"/>
    <property type="project" value="UniProtKB-UniRule"/>
</dbReference>
<sequence length="412" mass="42941">MIVSTTRSPEELAEAARAFLEEKTGSDTDTAAPTGTWLAPGRVNLIGDHVDYAFGVCLPFATTMATAVAARKRDDGVLRMLSQAPNGDLLDASVTLAELDAAVKSPTAQPGILPDWRGYIAGTVHALGAGGMDVTVVSDVPLGSGLSSSAALECAVGVAARDLYGLSTSDEDLIAATMRAENFYVGANTGGLDQNAVVRGREGYALALNFLHNTHEQVPCALEGYELLVVDSRVEHSHATGDYSSRRGLIDAAAAALSCTFREDDVVDRAVAWATENPGDALGNDPEVVRRRVRHVHSETARTIEAVEALKASDIVRFGELMNASHASLRDDYEIVPDALEAAVRAARAAGALGARITGGGFGGSTVALCPTDRADSIAAAVEDATRSGGFPVPTIYATSAQDGARKVQLHL</sequence>
<dbReference type="InterPro" id="IPR020568">
    <property type="entry name" value="Ribosomal_Su5_D2-typ_SF"/>
</dbReference>
<dbReference type="RefSeq" id="WP_076598072.1">
    <property type="nucleotide sequence ID" value="NZ_CP046976.1"/>
</dbReference>
<name>A0A1N7IMT9_9CORY</name>
<dbReference type="AlphaFoldDB" id="A0A1N7IMT9"/>
<keyword evidence="15" id="KW-1185">Reference proteome</keyword>
<evidence type="ECO:0000259" key="12">
    <source>
        <dbReference type="Pfam" id="PF08544"/>
    </source>
</evidence>
<dbReference type="InterPro" id="IPR019539">
    <property type="entry name" value="GalKase_N"/>
</dbReference>
<dbReference type="GO" id="GO:0005524">
    <property type="term" value="F:ATP binding"/>
    <property type="evidence" value="ECO:0007669"/>
    <property type="project" value="UniProtKB-UniRule"/>
</dbReference>
<dbReference type="GO" id="GO:0004335">
    <property type="term" value="F:galactokinase activity"/>
    <property type="evidence" value="ECO:0007669"/>
    <property type="project" value="UniProtKB-UniRule"/>
</dbReference>
<dbReference type="Pfam" id="PF10509">
    <property type="entry name" value="GalKase_gal_bdg"/>
    <property type="match status" value="1"/>
</dbReference>
<dbReference type="InterPro" id="IPR000705">
    <property type="entry name" value="Galactokinase"/>
</dbReference>
<evidence type="ECO:0000256" key="1">
    <source>
        <dbReference type="ARBA" id="ARBA00006566"/>
    </source>
</evidence>
<dbReference type="PRINTS" id="PR00959">
    <property type="entry name" value="MEVGALKINASE"/>
</dbReference>
<evidence type="ECO:0000256" key="10">
    <source>
        <dbReference type="NCBIfam" id="TIGR00131"/>
    </source>
</evidence>
<keyword evidence="5 14" id="KW-0418">Kinase</keyword>
<keyword evidence="8" id="KW-0299">Galactose metabolism</keyword>
<protein>
    <recommendedName>
        <fullName evidence="10">Galactokinase</fullName>
        <ecNumber evidence="10">2.7.1.6</ecNumber>
    </recommendedName>
</protein>
<comment type="similarity">
    <text evidence="1">Belongs to the GHMP kinase family. GalK subfamily.</text>
</comment>
<evidence type="ECO:0000259" key="11">
    <source>
        <dbReference type="Pfam" id="PF00288"/>
    </source>
</evidence>
<dbReference type="InterPro" id="IPR013750">
    <property type="entry name" value="GHMP_kinase_C_dom"/>
</dbReference>
<keyword evidence="3" id="KW-0479">Metal-binding</keyword>
<dbReference type="GO" id="GO:0005829">
    <property type="term" value="C:cytosol"/>
    <property type="evidence" value="ECO:0007669"/>
    <property type="project" value="TreeGrafter"/>
</dbReference>
<evidence type="ECO:0000256" key="8">
    <source>
        <dbReference type="ARBA" id="ARBA00023144"/>
    </source>
</evidence>
<dbReference type="Pfam" id="PF08544">
    <property type="entry name" value="GHMP_kinases_C"/>
    <property type="match status" value="1"/>
</dbReference>
<keyword evidence="7" id="KW-0460">Magnesium</keyword>
<dbReference type="FunFam" id="3.30.70.890:FF:000001">
    <property type="entry name" value="Galactokinase"/>
    <property type="match status" value="1"/>
</dbReference>
<evidence type="ECO:0000256" key="7">
    <source>
        <dbReference type="ARBA" id="ARBA00022842"/>
    </source>
</evidence>
<dbReference type="PANTHER" id="PTHR10457">
    <property type="entry name" value="MEVALONATE KINASE/GALACTOKINASE"/>
    <property type="match status" value="1"/>
</dbReference>
<dbReference type="PRINTS" id="PR00473">
    <property type="entry name" value="GALCTOKINASE"/>
</dbReference>
<dbReference type="PANTHER" id="PTHR10457:SF7">
    <property type="entry name" value="GALACTOKINASE-RELATED"/>
    <property type="match status" value="1"/>
</dbReference>
<evidence type="ECO:0000256" key="4">
    <source>
        <dbReference type="ARBA" id="ARBA00022741"/>
    </source>
</evidence>
<dbReference type="EC" id="2.7.1.6" evidence="10"/>
<evidence type="ECO:0000256" key="9">
    <source>
        <dbReference type="ARBA" id="ARBA00023277"/>
    </source>
</evidence>
<dbReference type="InterPro" id="IPR006203">
    <property type="entry name" value="GHMP_knse_ATP-bd_CS"/>
</dbReference>
<keyword evidence="2" id="KW-0808">Transferase</keyword>
<dbReference type="Pfam" id="PF00288">
    <property type="entry name" value="GHMP_kinases_N"/>
    <property type="match status" value="1"/>
</dbReference>
<evidence type="ECO:0000259" key="13">
    <source>
        <dbReference type="Pfam" id="PF10509"/>
    </source>
</evidence>
<feature type="domain" description="Galactokinase N-terminal" evidence="13">
    <location>
        <begin position="33"/>
        <end position="72"/>
    </location>
</feature>
<dbReference type="SUPFAM" id="SSF55060">
    <property type="entry name" value="GHMP Kinase, C-terminal domain"/>
    <property type="match status" value="1"/>
</dbReference>
<dbReference type="EMBL" id="FTOF01000001">
    <property type="protein sequence ID" value="SIS38306.1"/>
    <property type="molecule type" value="Genomic_DNA"/>
</dbReference>
<evidence type="ECO:0000313" key="15">
    <source>
        <dbReference type="Proteomes" id="UP000186292"/>
    </source>
</evidence>
<dbReference type="PIRSF" id="PIRSF000530">
    <property type="entry name" value="Galactokinase"/>
    <property type="match status" value="1"/>
</dbReference>
<dbReference type="InterPro" id="IPR006204">
    <property type="entry name" value="GHMP_kinase_N_dom"/>
</dbReference>
<dbReference type="GO" id="GO:0046872">
    <property type="term" value="F:metal ion binding"/>
    <property type="evidence" value="ECO:0007669"/>
    <property type="project" value="UniProtKB-KW"/>
</dbReference>
<keyword evidence="9" id="KW-0119">Carbohydrate metabolism</keyword>
<dbReference type="InterPro" id="IPR019741">
    <property type="entry name" value="Galactokinase_CS"/>
</dbReference>
<organism evidence="14 15">
    <name type="scientific">Corynebacterium appendicis CIP 107643</name>
    <dbReference type="NCBI Taxonomy" id="1161099"/>
    <lineage>
        <taxon>Bacteria</taxon>
        <taxon>Bacillati</taxon>
        <taxon>Actinomycetota</taxon>
        <taxon>Actinomycetes</taxon>
        <taxon>Mycobacteriales</taxon>
        <taxon>Corynebacteriaceae</taxon>
        <taxon>Corynebacterium</taxon>
    </lineage>
</organism>
<dbReference type="Gene3D" id="3.30.70.890">
    <property type="entry name" value="GHMP kinase, C-terminal domain"/>
    <property type="match status" value="1"/>
</dbReference>
<dbReference type="SUPFAM" id="SSF54211">
    <property type="entry name" value="Ribosomal protein S5 domain 2-like"/>
    <property type="match status" value="1"/>
</dbReference>
<dbReference type="PROSITE" id="PS00627">
    <property type="entry name" value="GHMP_KINASES_ATP"/>
    <property type="match status" value="1"/>
</dbReference>
<evidence type="ECO:0000313" key="14">
    <source>
        <dbReference type="EMBL" id="SIS38306.1"/>
    </source>
</evidence>
<reference evidence="15" key="1">
    <citation type="submission" date="2017-01" db="EMBL/GenBank/DDBJ databases">
        <authorList>
            <person name="Varghese N."/>
            <person name="Submissions S."/>
        </authorList>
    </citation>
    <scope>NUCLEOTIDE SEQUENCE [LARGE SCALE GENOMIC DNA]</scope>
    <source>
        <strain evidence="15">DSM 44531</strain>
    </source>
</reference>
<keyword evidence="6" id="KW-0067">ATP-binding</keyword>
<dbReference type="InterPro" id="IPR036554">
    <property type="entry name" value="GHMP_kinase_C_sf"/>
</dbReference>
<dbReference type="Proteomes" id="UP000186292">
    <property type="component" value="Unassembled WGS sequence"/>
</dbReference>
<dbReference type="PROSITE" id="PS00106">
    <property type="entry name" value="GALACTOKINASE"/>
    <property type="match status" value="1"/>
</dbReference>
<dbReference type="InterPro" id="IPR006206">
    <property type="entry name" value="Mevalonate/galactokinase"/>
</dbReference>
<feature type="domain" description="GHMP kinase C-terminal" evidence="12">
    <location>
        <begin position="306"/>
        <end position="383"/>
    </location>
</feature>
<evidence type="ECO:0000256" key="6">
    <source>
        <dbReference type="ARBA" id="ARBA00022840"/>
    </source>
</evidence>
<gene>
    <name evidence="14" type="ORF">SAMN05444817_10153</name>
</gene>